<proteinExistence type="predicted"/>
<dbReference type="EMBL" id="CACSLK010006106">
    <property type="protein sequence ID" value="CAA0810448.1"/>
    <property type="molecule type" value="Genomic_DNA"/>
</dbReference>
<dbReference type="OrthoDB" id="913929at2759"/>
<comment type="caution">
    <text evidence="1">The sequence shown here is derived from an EMBL/GenBank/DDBJ whole genome shotgun (WGS) entry which is preliminary data.</text>
</comment>
<organism evidence="1 2">
    <name type="scientific">Striga hermonthica</name>
    <name type="common">Purple witchweed</name>
    <name type="synonym">Buchnera hermonthica</name>
    <dbReference type="NCBI Taxonomy" id="68872"/>
    <lineage>
        <taxon>Eukaryota</taxon>
        <taxon>Viridiplantae</taxon>
        <taxon>Streptophyta</taxon>
        <taxon>Embryophyta</taxon>
        <taxon>Tracheophyta</taxon>
        <taxon>Spermatophyta</taxon>
        <taxon>Magnoliopsida</taxon>
        <taxon>eudicotyledons</taxon>
        <taxon>Gunneridae</taxon>
        <taxon>Pentapetalae</taxon>
        <taxon>asterids</taxon>
        <taxon>lamiids</taxon>
        <taxon>Lamiales</taxon>
        <taxon>Orobanchaceae</taxon>
        <taxon>Buchnereae</taxon>
        <taxon>Striga</taxon>
    </lineage>
</organism>
<dbReference type="AlphaFoldDB" id="A0A9N7R447"/>
<dbReference type="InterPro" id="IPR021109">
    <property type="entry name" value="Peptidase_aspartic_dom_sf"/>
</dbReference>
<protein>
    <submittedName>
        <fullName evidence="1">Uncharacterized protein</fullName>
    </submittedName>
</protein>
<evidence type="ECO:0000313" key="2">
    <source>
        <dbReference type="Proteomes" id="UP001153555"/>
    </source>
</evidence>
<gene>
    <name evidence="1" type="ORF">SHERM_12053</name>
</gene>
<dbReference type="CDD" id="cd00303">
    <property type="entry name" value="retropepsin_like"/>
    <property type="match status" value="1"/>
</dbReference>
<keyword evidence="2" id="KW-1185">Reference proteome</keyword>
<feature type="non-terminal residue" evidence="1">
    <location>
        <position position="1"/>
    </location>
</feature>
<evidence type="ECO:0000313" key="1">
    <source>
        <dbReference type="EMBL" id="CAA0810448.1"/>
    </source>
</evidence>
<feature type="non-terminal residue" evidence="1">
    <location>
        <position position="175"/>
    </location>
</feature>
<sequence>VARRREDHLVATRRGRADVRFADTRRTRPNQTAVSTRPNVSNRPAGSIVRRLSPEEVKRRREKGLCFKCEEKFTPGHQCKQTFVIEVANPDDEEAEVEEELHQEEETEALHEEPEISMHAMAGIRGPRTMRLPAWVKDRKVVVLVDNGSSHNFINADLSQKLNLPTTNIEPFEVR</sequence>
<name>A0A9N7R447_STRHE</name>
<accession>A0A9N7R447</accession>
<dbReference type="Proteomes" id="UP001153555">
    <property type="component" value="Unassembled WGS sequence"/>
</dbReference>
<reference evidence="1" key="1">
    <citation type="submission" date="2019-12" db="EMBL/GenBank/DDBJ databases">
        <authorList>
            <person name="Scholes J."/>
        </authorList>
    </citation>
    <scope>NUCLEOTIDE SEQUENCE</scope>
</reference>
<dbReference type="Gene3D" id="2.40.70.10">
    <property type="entry name" value="Acid Proteases"/>
    <property type="match status" value="1"/>
</dbReference>